<name>A0AAX1KHP2_FLAPL</name>
<organism evidence="7 8">
    <name type="scientific">Flavonifractor plautii</name>
    <name type="common">Fusobacterium plautii</name>
    <dbReference type="NCBI Taxonomy" id="292800"/>
    <lineage>
        <taxon>Bacteria</taxon>
        <taxon>Bacillati</taxon>
        <taxon>Bacillota</taxon>
        <taxon>Clostridia</taxon>
        <taxon>Eubacteriales</taxon>
        <taxon>Oscillospiraceae</taxon>
        <taxon>Flavonifractor</taxon>
    </lineage>
</organism>
<protein>
    <submittedName>
        <fullName evidence="7">C40 family peptidase</fullName>
    </submittedName>
</protein>
<dbReference type="AlphaFoldDB" id="A0AAX1KHP2"/>
<dbReference type="GO" id="GO:0006508">
    <property type="term" value="P:proteolysis"/>
    <property type="evidence" value="ECO:0007669"/>
    <property type="project" value="UniProtKB-KW"/>
</dbReference>
<dbReference type="Gene3D" id="3.90.1720.10">
    <property type="entry name" value="endopeptidase domain like (from Nostoc punctiforme)"/>
    <property type="match status" value="1"/>
</dbReference>
<proteinExistence type="inferred from homology"/>
<dbReference type="InterPro" id="IPR051202">
    <property type="entry name" value="Peptidase_C40"/>
</dbReference>
<dbReference type="EMBL" id="CP065315">
    <property type="protein sequence ID" value="QQR05290.1"/>
    <property type="molecule type" value="Genomic_DNA"/>
</dbReference>
<dbReference type="Pfam" id="PF00877">
    <property type="entry name" value="NLPC_P60"/>
    <property type="match status" value="1"/>
</dbReference>
<feature type="domain" description="NlpC/P60" evidence="6">
    <location>
        <begin position="434"/>
        <end position="558"/>
    </location>
</feature>
<dbReference type="RefSeq" id="WP_065535064.1">
    <property type="nucleotide sequence ID" value="NZ_CP015406.2"/>
</dbReference>
<feature type="compositionally biased region" description="Basic and acidic residues" evidence="5">
    <location>
        <begin position="19"/>
        <end position="56"/>
    </location>
</feature>
<evidence type="ECO:0000259" key="6">
    <source>
        <dbReference type="PROSITE" id="PS51935"/>
    </source>
</evidence>
<evidence type="ECO:0000256" key="4">
    <source>
        <dbReference type="ARBA" id="ARBA00022807"/>
    </source>
</evidence>
<evidence type="ECO:0000313" key="7">
    <source>
        <dbReference type="EMBL" id="QQR05290.1"/>
    </source>
</evidence>
<dbReference type="SUPFAM" id="SSF54001">
    <property type="entry name" value="Cysteine proteinases"/>
    <property type="match status" value="1"/>
</dbReference>
<dbReference type="PANTHER" id="PTHR47053">
    <property type="entry name" value="MUREIN DD-ENDOPEPTIDASE MEPH-RELATED"/>
    <property type="match status" value="1"/>
</dbReference>
<evidence type="ECO:0000313" key="8">
    <source>
        <dbReference type="Proteomes" id="UP000595792"/>
    </source>
</evidence>
<comment type="similarity">
    <text evidence="1">Belongs to the peptidase C40 family.</text>
</comment>
<accession>A0AAX1KHP2</accession>
<feature type="region of interest" description="Disordered" evidence="5">
    <location>
        <begin position="1"/>
        <end position="69"/>
    </location>
</feature>
<dbReference type="PANTHER" id="PTHR47053:SF5">
    <property type="entry name" value="BIFUNCTIONAL MURAMIDASE_DL-ENDOPEPTIDASE CWLT"/>
    <property type="match status" value="1"/>
</dbReference>
<dbReference type="GO" id="GO:0008234">
    <property type="term" value="F:cysteine-type peptidase activity"/>
    <property type="evidence" value="ECO:0007669"/>
    <property type="project" value="UniProtKB-KW"/>
</dbReference>
<dbReference type="KEGG" id="fpla:A4U99_12540"/>
<keyword evidence="4" id="KW-0788">Thiol protease</keyword>
<evidence type="ECO:0000256" key="2">
    <source>
        <dbReference type="ARBA" id="ARBA00022670"/>
    </source>
</evidence>
<dbReference type="Proteomes" id="UP000595792">
    <property type="component" value="Chromosome"/>
</dbReference>
<gene>
    <name evidence="7" type="ORF">I5Q84_15120</name>
</gene>
<evidence type="ECO:0000256" key="5">
    <source>
        <dbReference type="SAM" id="MobiDB-lite"/>
    </source>
</evidence>
<dbReference type="NCBIfam" id="NF045974">
    <property type="entry name" value="conju_CD1108"/>
    <property type="match status" value="1"/>
</dbReference>
<sequence length="558" mass="62267">MSERTSKAAGDTSGQGGQKSEKSKFRMESQQERTARAKLRMEKRWDKLGAAREKLANQKPPKKRGPIRRVGGAAGVQAHSFVHGKIYEVEQENVGTEGAHRSELVGEAVGGKTVRFVKKRVRTHPARAAARAESQYIKAQADYHTRKLAQEQPEAFKSAAARLWHRQKLKRQYQKQAREAAKQGAKAAGKTAAATENLAERAVDVVRRHPVGALALIACVLLLVVMQSCMSSLVSVGNGTVGAVAAGTYHCEDADMLGAEAGYCALEAELQHYLDTYTSTHDYDEYHFDLDDIEHDPYVLISMLCALHEGAWTLDEVQNTLQSLFDRQYILTENVVVERRYYIETDTWTDEDGNTHSDSYRVYYDYYICYVTLENFDLSHLPVYIMGQEQMSRYALFMATLGNRPDLFPTSSYVSKYITGGPTLHEVPESYLSNETFAALLTEAEKYIGYPYVWGGSSPSTSFDCSGYLSYVLNQCGWNVGRLGAQGLYNYCTPTSSPQPGDLVFFKNTYDAPDPNGVTHCGLYVGDGWMLHCGDPVGYANLNSSYWQSHLYAYGRLP</sequence>
<reference evidence="7 8" key="1">
    <citation type="submission" date="2020-11" db="EMBL/GenBank/DDBJ databases">
        <title>Closed and high quality bacterial genomes of the OMM12 community.</title>
        <authorList>
            <person name="Marbouty M."/>
            <person name="Lamy-Besnier Q."/>
            <person name="Debarbieux L."/>
            <person name="Koszul R."/>
        </authorList>
    </citation>
    <scope>NUCLEOTIDE SEQUENCE [LARGE SCALE GENOMIC DNA]</scope>
    <source>
        <strain evidence="7 8">YL31</strain>
    </source>
</reference>
<keyword evidence="2" id="KW-0645">Protease</keyword>
<dbReference type="InterPro" id="IPR000064">
    <property type="entry name" value="NLP_P60_dom"/>
</dbReference>
<evidence type="ECO:0000256" key="3">
    <source>
        <dbReference type="ARBA" id="ARBA00022801"/>
    </source>
</evidence>
<dbReference type="InterPro" id="IPR038765">
    <property type="entry name" value="Papain-like_cys_pep_sf"/>
</dbReference>
<evidence type="ECO:0000256" key="1">
    <source>
        <dbReference type="ARBA" id="ARBA00007074"/>
    </source>
</evidence>
<dbReference type="PROSITE" id="PS51935">
    <property type="entry name" value="NLPC_P60"/>
    <property type="match status" value="1"/>
</dbReference>
<keyword evidence="3" id="KW-0378">Hydrolase</keyword>